<keyword evidence="2" id="KW-0813">Transport</keyword>
<feature type="transmembrane region" description="Helical" evidence="10">
    <location>
        <begin position="49"/>
        <end position="65"/>
    </location>
</feature>
<keyword evidence="6" id="KW-0630">Potassium</keyword>
<feature type="transmembrane region" description="Helical" evidence="10">
    <location>
        <begin position="227"/>
        <end position="252"/>
    </location>
</feature>
<proteinExistence type="predicted"/>
<evidence type="ECO:0000313" key="12">
    <source>
        <dbReference type="Proteomes" id="UP001489509"/>
    </source>
</evidence>
<feature type="transmembrane region" description="Helical" evidence="10">
    <location>
        <begin position="159"/>
        <end position="176"/>
    </location>
</feature>
<keyword evidence="5 10" id="KW-0812">Transmembrane</keyword>
<feature type="transmembrane region" description="Helical" evidence="10">
    <location>
        <begin position="16"/>
        <end position="37"/>
    </location>
</feature>
<dbReference type="NCBIfam" id="TIGR00933">
    <property type="entry name" value="2a38"/>
    <property type="match status" value="1"/>
</dbReference>
<feature type="transmembrane region" description="Helical" evidence="10">
    <location>
        <begin position="128"/>
        <end position="147"/>
    </location>
</feature>
<keyword evidence="3" id="KW-1003">Cell membrane</keyword>
<evidence type="ECO:0000256" key="6">
    <source>
        <dbReference type="ARBA" id="ARBA00022958"/>
    </source>
</evidence>
<reference evidence="11 12" key="1">
    <citation type="submission" date="2024-03" db="EMBL/GenBank/DDBJ databases">
        <title>Human intestinal bacterial collection.</title>
        <authorList>
            <person name="Pauvert C."/>
            <person name="Hitch T.C.A."/>
            <person name="Clavel T."/>
        </authorList>
    </citation>
    <scope>NUCLEOTIDE SEQUENCE [LARGE SCALE GENOMIC DNA]</scope>
    <source>
        <strain evidence="11 12">CLA-JM-H44</strain>
    </source>
</reference>
<evidence type="ECO:0000256" key="10">
    <source>
        <dbReference type="SAM" id="Phobius"/>
    </source>
</evidence>
<sequence length="453" mass="48765">MRIAQQKKRGMPHVRLIMLSFAAIVVVGTFLLMLPISSNSGSFTPPEDALFTATSATCVTGLVLFDTFAHWNGFGQAVILLLIQLGGLGLISFTTFFTLTIRRKLGIRDLQLANEYISNGSLKDVPRLLRLVVAVSFTVECLGALLLSFRFVPAYGDAGIWISIFLAVSAYCNAGFDILGREGPFSSLTNYNDDPLVLLTISALIIIGGLGFIVFNDILSYRRGHSLLLHTRVVLIFSTVLIVIGALLFFLIEYNNAGTIKDLPMDQKILASFFQSVSARTAGFNSVDVGAMYDPSKMLMCALMFIGAASGSTGGGIKITTFIVLVMTVLSVVRGREDTIVLGRKVSKRVVYRALSIAAISGLIVFVAFFVIMYCQQEQGIASIDALFEAVSAFGTVGLSTGVTPEMTLGSKLILIVTMFAGRVGPVSLALALTVRDQKHESEVLPEGRILVG</sequence>
<evidence type="ECO:0000256" key="3">
    <source>
        <dbReference type="ARBA" id="ARBA00022475"/>
    </source>
</evidence>
<keyword evidence="9 10" id="KW-0472">Membrane</keyword>
<feature type="transmembrane region" description="Helical" evidence="10">
    <location>
        <begin position="413"/>
        <end position="435"/>
    </location>
</feature>
<feature type="transmembrane region" description="Helical" evidence="10">
    <location>
        <begin position="302"/>
        <end position="330"/>
    </location>
</feature>
<evidence type="ECO:0000256" key="2">
    <source>
        <dbReference type="ARBA" id="ARBA00022448"/>
    </source>
</evidence>
<evidence type="ECO:0000256" key="8">
    <source>
        <dbReference type="ARBA" id="ARBA00023065"/>
    </source>
</evidence>
<dbReference type="PANTHER" id="PTHR32024:SF1">
    <property type="entry name" value="KTR SYSTEM POTASSIUM UPTAKE PROTEIN B"/>
    <property type="match status" value="1"/>
</dbReference>
<keyword evidence="12" id="KW-1185">Reference proteome</keyword>
<dbReference type="Proteomes" id="UP001489509">
    <property type="component" value="Unassembled WGS sequence"/>
</dbReference>
<comment type="subcellular location">
    <subcellularLocation>
        <location evidence="1">Cell membrane</location>
        <topology evidence="1">Multi-pass membrane protein</topology>
    </subcellularLocation>
</comment>
<dbReference type="PANTHER" id="PTHR32024">
    <property type="entry name" value="TRK SYSTEM POTASSIUM UPTAKE PROTEIN TRKG-RELATED"/>
    <property type="match status" value="1"/>
</dbReference>
<dbReference type="InterPro" id="IPR003445">
    <property type="entry name" value="Cat_transpt"/>
</dbReference>
<evidence type="ECO:0000256" key="9">
    <source>
        <dbReference type="ARBA" id="ARBA00023136"/>
    </source>
</evidence>
<evidence type="ECO:0000256" key="1">
    <source>
        <dbReference type="ARBA" id="ARBA00004651"/>
    </source>
</evidence>
<evidence type="ECO:0000256" key="4">
    <source>
        <dbReference type="ARBA" id="ARBA00022538"/>
    </source>
</evidence>
<feature type="transmembrane region" description="Helical" evidence="10">
    <location>
        <begin position="77"/>
        <end position="101"/>
    </location>
</feature>
<name>A0ABV1E311_9FIRM</name>
<keyword evidence="4" id="KW-0633">Potassium transport</keyword>
<gene>
    <name evidence="11" type="ORF">WMO26_12665</name>
</gene>
<evidence type="ECO:0000313" key="11">
    <source>
        <dbReference type="EMBL" id="MEQ2441682.1"/>
    </source>
</evidence>
<evidence type="ECO:0000256" key="7">
    <source>
        <dbReference type="ARBA" id="ARBA00022989"/>
    </source>
</evidence>
<organism evidence="11 12">
    <name type="scientific">Solibaculum intestinale</name>
    <dbReference type="NCBI Taxonomy" id="3133165"/>
    <lineage>
        <taxon>Bacteria</taxon>
        <taxon>Bacillati</taxon>
        <taxon>Bacillota</taxon>
        <taxon>Clostridia</taxon>
        <taxon>Eubacteriales</taxon>
        <taxon>Oscillospiraceae</taxon>
        <taxon>Solibaculum</taxon>
    </lineage>
</organism>
<keyword evidence="7 10" id="KW-1133">Transmembrane helix</keyword>
<feature type="transmembrane region" description="Helical" evidence="10">
    <location>
        <begin position="196"/>
        <end position="215"/>
    </location>
</feature>
<comment type="caution">
    <text evidence="11">The sequence shown here is derived from an EMBL/GenBank/DDBJ whole genome shotgun (WGS) entry which is preliminary data.</text>
</comment>
<dbReference type="Pfam" id="PF02386">
    <property type="entry name" value="TrkH"/>
    <property type="match status" value="1"/>
</dbReference>
<dbReference type="RefSeq" id="WP_349220923.1">
    <property type="nucleotide sequence ID" value="NZ_JBBMFD010000035.1"/>
</dbReference>
<feature type="transmembrane region" description="Helical" evidence="10">
    <location>
        <begin position="350"/>
        <end position="374"/>
    </location>
</feature>
<keyword evidence="8" id="KW-0406">Ion transport</keyword>
<dbReference type="EMBL" id="JBBMFD010000035">
    <property type="protein sequence ID" value="MEQ2441682.1"/>
    <property type="molecule type" value="Genomic_DNA"/>
</dbReference>
<dbReference type="InterPro" id="IPR004772">
    <property type="entry name" value="TrkH"/>
</dbReference>
<protein>
    <submittedName>
        <fullName evidence="11">TrkH family potassium uptake protein</fullName>
    </submittedName>
</protein>
<evidence type="ECO:0000256" key="5">
    <source>
        <dbReference type="ARBA" id="ARBA00022692"/>
    </source>
</evidence>
<accession>A0ABV1E311</accession>